<sequence>MSCDALERTECPFNWEDITYLEGFERDQLVDRLPLCPKNWRRVLDLLLVSYFEAVEDNFADAKSHLKDAYTGILEPFADLYVCGSCIFYRDAMKHVLDATWAHVLKLELSESNENWKDTPEGQALSKFIDCITPAASFNYQQRAALCAIRAHFHYDPENLFWIQKAIHLSPAEAQWYIDLANMRWSEDPLEPHFPPADSEDCWLVTKSINLITSRSSPSHGVKGGMRNAMQDVVKRIADKMRLKCKKFDLDKDANFPQVWVLDLELLRLMARTLLRTLDRDPRLGPVKCTRARQHRKKCVCLPEWVQNMLEWMVMGQLLVSVHSPVKPDQSPLPVYPTLVASLVEQEAGDVDNAREGLQKVCNAAPSCQYAHMRLAVALGLRPNRLHDKAVASRALEHAKKCEDLYPEVTDWVEDCIEAARALAAAPAKPAICVRKAGRRW</sequence>
<evidence type="ECO:0000313" key="1">
    <source>
        <dbReference type="EMBL" id="KAK3930503.1"/>
    </source>
</evidence>
<accession>A0AAE1HZP8</accession>
<keyword evidence="2" id="KW-1185">Reference proteome</keyword>
<dbReference type="Proteomes" id="UP001219518">
    <property type="component" value="Unassembled WGS sequence"/>
</dbReference>
<reference evidence="1" key="2">
    <citation type="journal article" date="2023" name="BMC Genomics">
        <title>Pest status, molecular evolution, and epigenetic factors derived from the genome assembly of Frankliniella fusca, a thysanopteran phytovirus vector.</title>
        <authorList>
            <person name="Catto M.A."/>
            <person name="Labadie P.E."/>
            <person name="Jacobson A.L."/>
            <person name="Kennedy G.G."/>
            <person name="Srinivasan R."/>
            <person name="Hunt B.G."/>
        </authorList>
    </citation>
    <scope>NUCLEOTIDE SEQUENCE</scope>
    <source>
        <strain evidence="1">PL_HMW_Pooled</strain>
    </source>
</reference>
<protein>
    <submittedName>
        <fullName evidence="1">Protein SLY1</fullName>
    </submittedName>
</protein>
<organism evidence="1 2">
    <name type="scientific">Frankliniella fusca</name>
    <dbReference type="NCBI Taxonomy" id="407009"/>
    <lineage>
        <taxon>Eukaryota</taxon>
        <taxon>Metazoa</taxon>
        <taxon>Ecdysozoa</taxon>
        <taxon>Arthropoda</taxon>
        <taxon>Hexapoda</taxon>
        <taxon>Insecta</taxon>
        <taxon>Pterygota</taxon>
        <taxon>Neoptera</taxon>
        <taxon>Paraneoptera</taxon>
        <taxon>Thysanoptera</taxon>
        <taxon>Terebrantia</taxon>
        <taxon>Thripoidea</taxon>
        <taxon>Thripidae</taxon>
        <taxon>Frankliniella</taxon>
    </lineage>
</organism>
<comment type="caution">
    <text evidence="1">The sequence shown here is derived from an EMBL/GenBank/DDBJ whole genome shotgun (WGS) entry which is preliminary data.</text>
</comment>
<proteinExistence type="predicted"/>
<gene>
    <name evidence="1" type="ORF">KUF71_005237</name>
</gene>
<dbReference type="EMBL" id="JAHWGI010001411">
    <property type="protein sequence ID" value="KAK3930503.1"/>
    <property type="molecule type" value="Genomic_DNA"/>
</dbReference>
<dbReference type="AlphaFoldDB" id="A0AAE1HZP8"/>
<evidence type="ECO:0000313" key="2">
    <source>
        <dbReference type="Proteomes" id="UP001219518"/>
    </source>
</evidence>
<reference evidence="1" key="1">
    <citation type="submission" date="2021-07" db="EMBL/GenBank/DDBJ databases">
        <authorList>
            <person name="Catto M.A."/>
            <person name="Jacobson A."/>
            <person name="Kennedy G."/>
            <person name="Labadie P."/>
            <person name="Hunt B.G."/>
            <person name="Srinivasan R."/>
        </authorList>
    </citation>
    <scope>NUCLEOTIDE SEQUENCE</scope>
    <source>
        <strain evidence="1">PL_HMW_Pooled</strain>
        <tissue evidence="1">Head</tissue>
    </source>
</reference>
<name>A0AAE1HZP8_9NEOP</name>